<accession>A0ABR2D2M6</accession>
<evidence type="ECO:0000313" key="1">
    <source>
        <dbReference type="EMBL" id="KAK8528341.1"/>
    </source>
</evidence>
<sequence>MDVEFLDITTLSEQGNHRDTLNGLPVTLHKQSLIVEIGSCIGPVIHIDYQIESECSGKFVEFPGFRAFTLCVNLLSLIPTSSVSDLILQLFCSKSSLNISSITALDQAHNSVNFAFCVWLLVEKRQWCLARKPQVNGPNHKDMEFTGFQYNPIYDDSCNALDVGVWYTLFELRIMFLQALAIRDPPEKRQWCPARNQQVHGTKHKDMEFAGSWYKPIYDDCSDAQDVGVW</sequence>
<keyword evidence="2" id="KW-1185">Reference proteome</keyword>
<gene>
    <name evidence="1" type="ORF">V6N12_074871</name>
</gene>
<dbReference type="Proteomes" id="UP001472677">
    <property type="component" value="Unassembled WGS sequence"/>
</dbReference>
<evidence type="ECO:0000313" key="2">
    <source>
        <dbReference type="Proteomes" id="UP001472677"/>
    </source>
</evidence>
<dbReference type="EMBL" id="JBBPBM010000037">
    <property type="protein sequence ID" value="KAK8528341.1"/>
    <property type="molecule type" value="Genomic_DNA"/>
</dbReference>
<proteinExistence type="predicted"/>
<organism evidence="1 2">
    <name type="scientific">Hibiscus sabdariffa</name>
    <name type="common">roselle</name>
    <dbReference type="NCBI Taxonomy" id="183260"/>
    <lineage>
        <taxon>Eukaryota</taxon>
        <taxon>Viridiplantae</taxon>
        <taxon>Streptophyta</taxon>
        <taxon>Embryophyta</taxon>
        <taxon>Tracheophyta</taxon>
        <taxon>Spermatophyta</taxon>
        <taxon>Magnoliopsida</taxon>
        <taxon>eudicotyledons</taxon>
        <taxon>Gunneridae</taxon>
        <taxon>Pentapetalae</taxon>
        <taxon>rosids</taxon>
        <taxon>malvids</taxon>
        <taxon>Malvales</taxon>
        <taxon>Malvaceae</taxon>
        <taxon>Malvoideae</taxon>
        <taxon>Hibiscus</taxon>
    </lineage>
</organism>
<name>A0ABR2D2M6_9ROSI</name>
<comment type="caution">
    <text evidence="1">The sequence shown here is derived from an EMBL/GenBank/DDBJ whole genome shotgun (WGS) entry which is preliminary data.</text>
</comment>
<protein>
    <submittedName>
        <fullName evidence="1">Uncharacterized protein</fullName>
    </submittedName>
</protein>
<reference evidence="1 2" key="1">
    <citation type="journal article" date="2024" name="G3 (Bethesda)">
        <title>Genome assembly of Hibiscus sabdariffa L. provides insights into metabolisms of medicinal natural products.</title>
        <authorList>
            <person name="Kim T."/>
        </authorList>
    </citation>
    <scope>NUCLEOTIDE SEQUENCE [LARGE SCALE GENOMIC DNA]</scope>
    <source>
        <strain evidence="1">TK-2024</strain>
        <tissue evidence="1">Old leaves</tissue>
    </source>
</reference>